<evidence type="ECO:0000256" key="6">
    <source>
        <dbReference type="SAM" id="MobiDB-lite"/>
    </source>
</evidence>
<dbReference type="InterPro" id="IPR001005">
    <property type="entry name" value="SANT/Myb"/>
</dbReference>
<feature type="domain" description="HTH myb-type" evidence="8">
    <location>
        <begin position="37"/>
        <end position="68"/>
    </location>
</feature>
<dbReference type="GO" id="GO:0003677">
    <property type="term" value="F:DNA binding"/>
    <property type="evidence" value="ECO:0007669"/>
    <property type="project" value="UniProtKB-KW"/>
</dbReference>
<evidence type="ECO:0000259" key="8">
    <source>
        <dbReference type="PROSITE" id="PS51294"/>
    </source>
</evidence>
<sequence>MSTIGRSWETAETKLLINLRQDMNREFDSMKRNAPLWKKISEYMNSTGYHRTDKQCKEKWKNLLSEFKRNETLKECERKAFPYYDMLKDIVSKQGSFTDSPAQPEDAVHTSYPPSPTPISNAVVEYGPIMDSHHSRVTLPIPVGYSPSASFNRISKQFDAHMHTPVYKPPLQEFANEAATTQSSKRKRDFATPDKSHATLLSEIIELLRFEINERRRWEERLHLNQIQHERRKERQEKRRERRERERQERQRAQTLLLVAIASKIMPNVTEIIRSFNFHEGSGSDSEKTGNASNSN</sequence>
<evidence type="ECO:0000259" key="7">
    <source>
        <dbReference type="PROSITE" id="PS50090"/>
    </source>
</evidence>
<dbReference type="GO" id="GO:0010468">
    <property type="term" value="P:regulation of gene expression"/>
    <property type="evidence" value="ECO:0007669"/>
    <property type="project" value="UniProtKB-ARBA"/>
</dbReference>
<dbReference type="InterPro" id="IPR044822">
    <property type="entry name" value="Myb_DNA-bind_4"/>
</dbReference>
<dbReference type="EMBL" id="MCFE01000672">
    <property type="protein sequence ID" value="ORX82401.1"/>
    <property type="molecule type" value="Genomic_DNA"/>
</dbReference>
<evidence type="ECO:0000256" key="4">
    <source>
        <dbReference type="ARBA" id="ARBA00023163"/>
    </source>
</evidence>
<evidence type="ECO:0000256" key="3">
    <source>
        <dbReference type="ARBA" id="ARBA00023125"/>
    </source>
</evidence>
<accession>A0A1Y1X9F3</accession>
<reference evidence="9 10" key="1">
    <citation type="submission" date="2016-07" db="EMBL/GenBank/DDBJ databases">
        <title>Pervasive Adenine N6-methylation of Active Genes in Fungi.</title>
        <authorList>
            <consortium name="DOE Joint Genome Institute"/>
            <person name="Mondo S.J."/>
            <person name="Dannebaum R.O."/>
            <person name="Kuo R.C."/>
            <person name="Labutti K."/>
            <person name="Haridas S."/>
            <person name="Kuo A."/>
            <person name="Salamov A."/>
            <person name="Ahrendt S.R."/>
            <person name="Lipzen A."/>
            <person name="Sullivan W."/>
            <person name="Andreopoulos W.B."/>
            <person name="Clum A."/>
            <person name="Lindquist E."/>
            <person name="Daum C."/>
            <person name="Ramamoorthy G.K."/>
            <person name="Gryganskyi A."/>
            <person name="Culley D."/>
            <person name="Magnuson J.K."/>
            <person name="James T.Y."/>
            <person name="O'Malley M.A."/>
            <person name="Stajich J.E."/>
            <person name="Spatafora J.W."/>
            <person name="Visel A."/>
            <person name="Grigoriev I.V."/>
        </authorList>
    </citation>
    <scope>NUCLEOTIDE SEQUENCE [LARGE SCALE GENOMIC DNA]</scope>
    <source>
        <strain evidence="9 10">CBS 931.73</strain>
    </source>
</reference>
<dbReference type="GO" id="GO:0005634">
    <property type="term" value="C:nucleus"/>
    <property type="evidence" value="ECO:0007669"/>
    <property type="project" value="UniProtKB-SubCell"/>
</dbReference>
<name>A0A1Y1X9F3_9FUNG</name>
<gene>
    <name evidence="9" type="ORF">K493DRAFT_342194</name>
</gene>
<dbReference type="Gene3D" id="1.10.10.60">
    <property type="entry name" value="Homeodomain-like"/>
    <property type="match status" value="1"/>
</dbReference>
<evidence type="ECO:0000256" key="5">
    <source>
        <dbReference type="ARBA" id="ARBA00023242"/>
    </source>
</evidence>
<evidence type="ECO:0000313" key="10">
    <source>
        <dbReference type="Proteomes" id="UP000193498"/>
    </source>
</evidence>
<dbReference type="InParanoid" id="A0A1Y1X9F3"/>
<keyword evidence="3" id="KW-0238">DNA-binding</keyword>
<organism evidence="9 10">
    <name type="scientific">Basidiobolus meristosporus CBS 931.73</name>
    <dbReference type="NCBI Taxonomy" id="1314790"/>
    <lineage>
        <taxon>Eukaryota</taxon>
        <taxon>Fungi</taxon>
        <taxon>Fungi incertae sedis</taxon>
        <taxon>Zoopagomycota</taxon>
        <taxon>Entomophthoromycotina</taxon>
        <taxon>Basidiobolomycetes</taxon>
        <taxon>Basidiobolales</taxon>
        <taxon>Basidiobolaceae</taxon>
        <taxon>Basidiobolus</taxon>
    </lineage>
</organism>
<keyword evidence="2" id="KW-0805">Transcription regulation</keyword>
<dbReference type="AlphaFoldDB" id="A0A1Y1X9F3"/>
<dbReference type="PROSITE" id="PS51294">
    <property type="entry name" value="HTH_MYB"/>
    <property type="match status" value="1"/>
</dbReference>
<feature type="region of interest" description="Disordered" evidence="6">
    <location>
        <begin position="229"/>
        <end position="250"/>
    </location>
</feature>
<feature type="region of interest" description="Disordered" evidence="6">
    <location>
        <begin position="95"/>
        <end position="116"/>
    </location>
</feature>
<dbReference type="Proteomes" id="UP000193498">
    <property type="component" value="Unassembled WGS sequence"/>
</dbReference>
<dbReference type="Pfam" id="PF13837">
    <property type="entry name" value="Myb_DNA-bind_4"/>
    <property type="match status" value="1"/>
</dbReference>
<dbReference type="PANTHER" id="PTHR21654:SF84">
    <property type="entry name" value="SI:DKEY-66I24.7"/>
    <property type="match status" value="1"/>
</dbReference>
<dbReference type="PANTHER" id="PTHR21654">
    <property type="entry name" value="FI21293P1"/>
    <property type="match status" value="1"/>
</dbReference>
<keyword evidence="4" id="KW-0804">Transcription</keyword>
<feature type="domain" description="Myb-like" evidence="7">
    <location>
        <begin position="7"/>
        <end position="64"/>
    </location>
</feature>
<keyword evidence="5" id="KW-0539">Nucleus</keyword>
<protein>
    <submittedName>
        <fullName evidence="9">Uncharacterized protein</fullName>
    </submittedName>
</protein>
<proteinExistence type="predicted"/>
<evidence type="ECO:0000256" key="2">
    <source>
        <dbReference type="ARBA" id="ARBA00023015"/>
    </source>
</evidence>
<dbReference type="CDD" id="cd12203">
    <property type="entry name" value="GT1"/>
    <property type="match status" value="1"/>
</dbReference>
<evidence type="ECO:0000256" key="1">
    <source>
        <dbReference type="ARBA" id="ARBA00004123"/>
    </source>
</evidence>
<evidence type="ECO:0000313" key="9">
    <source>
        <dbReference type="EMBL" id="ORX82401.1"/>
    </source>
</evidence>
<keyword evidence="10" id="KW-1185">Reference proteome</keyword>
<dbReference type="InterPro" id="IPR017930">
    <property type="entry name" value="Myb_dom"/>
</dbReference>
<dbReference type="PROSITE" id="PS50090">
    <property type="entry name" value="MYB_LIKE"/>
    <property type="match status" value="1"/>
</dbReference>
<dbReference type="InterPro" id="IPR009057">
    <property type="entry name" value="Homeodomain-like_sf"/>
</dbReference>
<dbReference type="SMART" id="SM00717">
    <property type="entry name" value="SANT"/>
    <property type="match status" value="1"/>
</dbReference>
<dbReference type="OrthoDB" id="691673at2759"/>
<comment type="caution">
    <text evidence="9">The sequence shown here is derived from an EMBL/GenBank/DDBJ whole genome shotgun (WGS) entry which is preliminary data.</text>
</comment>
<dbReference type="SUPFAM" id="SSF46689">
    <property type="entry name" value="Homeodomain-like"/>
    <property type="match status" value="1"/>
</dbReference>
<comment type="subcellular location">
    <subcellularLocation>
        <location evidence="1">Nucleus</location>
    </subcellularLocation>
</comment>